<dbReference type="GO" id="GO:0003779">
    <property type="term" value="F:actin binding"/>
    <property type="evidence" value="ECO:0007669"/>
    <property type="project" value="UniProtKB-KW"/>
</dbReference>
<keyword evidence="11" id="KW-0770">Synapse</keyword>
<evidence type="ECO:0000256" key="13">
    <source>
        <dbReference type="ARBA" id="ARBA00023136"/>
    </source>
</evidence>
<dbReference type="AlphaFoldDB" id="A0A3Q2W890"/>
<protein>
    <recommendedName>
        <fullName evidence="20">Actin-associated protein FAM107A</fullName>
    </recommendedName>
</protein>
<dbReference type="GeneTree" id="ENSGT00390000011228"/>
<keyword evidence="13" id="KW-0472">Membrane</keyword>
<evidence type="ECO:0000256" key="2">
    <source>
        <dbReference type="ARBA" id="ARBA00004236"/>
    </source>
</evidence>
<evidence type="ECO:0000256" key="19">
    <source>
        <dbReference type="ARBA" id="ARBA00034103"/>
    </source>
</evidence>
<organism evidence="23 24">
    <name type="scientific">Haplochromis burtoni</name>
    <name type="common">Burton's mouthbrooder</name>
    <name type="synonym">Chromis burtoni</name>
    <dbReference type="NCBI Taxonomy" id="8153"/>
    <lineage>
        <taxon>Eukaryota</taxon>
        <taxon>Metazoa</taxon>
        <taxon>Chordata</taxon>
        <taxon>Craniata</taxon>
        <taxon>Vertebrata</taxon>
        <taxon>Euteleostomi</taxon>
        <taxon>Actinopterygii</taxon>
        <taxon>Neopterygii</taxon>
        <taxon>Teleostei</taxon>
        <taxon>Neoteleostei</taxon>
        <taxon>Acanthomorphata</taxon>
        <taxon>Ovalentaria</taxon>
        <taxon>Cichlomorphae</taxon>
        <taxon>Cichliformes</taxon>
        <taxon>Cichlidae</taxon>
        <taxon>African cichlids</taxon>
        <taxon>Pseudocrenilabrinae</taxon>
        <taxon>Haplochromini</taxon>
        <taxon>Haplochromis</taxon>
    </lineage>
</organism>
<keyword evidence="6" id="KW-1003">Cell membrane</keyword>
<dbReference type="GO" id="GO:0045202">
    <property type="term" value="C:synapse"/>
    <property type="evidence" value="ECO:0007669"/>
    <property type="project" value="UniProtKB-SubCell"/>
</dbReference>
<dbReference type="PANTHER" id="PTHR16768:SF3">
    <property type="entry name" value="ACTIN-ASSOCIATED PROTEIN FAM107A"/>
    <property type="match status" value="1"/>
</dbReference>
<dbReference type="Ensembl" id="ENSHBUT00000030710.1">
    <property type="protein sequence ID" value="ENSHBUP00000020960.1"/>
    <property type="gene ID" value="ENSHBUG00000023239.1"/>
</dbReference>
<evidence type="ECO:0000256" key="14">
    <source>
        <dbReference type="ARBA" id="ARBA00023203"/>
    </source>
</evidence>
<reference evidence="23" key="2">
    <citation type="submission" date="2025-09" db="UniProtKB">
        <authorList>
            <consortium name="Ensembl"/>
        </authorList>
    </citation>
    <scope>IDENTIFICATION</scope>
</reference>
<evidence type="ECO:0000256" key="15">
    <source>
        <dbReference type="ARBA" id="ARBA00023212"/>
    </source>
</evidence>
<evidence type="ECO:0000256" key="8">
    <source>
        <dbReference type="ARBA" id="ARBA00022604"/>
    </source>
</evidence>
<keyword evidence="9" id="KW-0965">Cell junction</keyword>
<evidence type="ECO:0000256" key="9">
    <source>
        <dbReference type="ARBA" id="ARBA00022949"/>
    </source>
</evidence>
<comment type="function">
    <text evidence="21">Stress-inducible actin-binding protein that plays a role in synaptic and cognitive functions by modulating actin filamentous (F-actin) dynamics. Mediates polymerization of globular actin to F-actin. Also binds to, stabilizes and bundles F-actin. Involved in synaptic function by regulating neurite outgrowth in an actin-dependent manner and for the acquisition of hippocampus-dependent cognitive function, such as learning and long-term memory. Plays a role in the actin and microtubule cytoskeleton organization; negatively regulates focal adhesion (FA) assembly promoting malignant glial cell migration in an actin-, microtubule- and MAP1A-dependent manner. Also involved in neuroblastoma G1/S phase cell cycle progression and cell proliferation inhibition by stimulating ubiquitination of NF-kappa-B subunit RELA and NF-kappa-B degradation in a COMMD1- and actin-dependent manner. May play a role in tumor development.</text>
</comment>
<accession>A0A3Q2W890</accession>
<dbReference type="Proteomes" id="UP000264840">
    <property type="component" value="Unplaced"/>
</dbReference>
<evidence type="ECO:0000256" key="11">
    <source>
        <dbReference type="ARBA" id="ARBA00023018"/>
    </source>
</evidence>
<keyword evidence="7" id="KW-0963">Cytoplasm</keyword>
<keyword evidence="16" id="KW-0539">Nucleus</keyword>
<reference evidence="23" key="1">
    <citation type="submission" date="2025-08" db="UniProtKB">
        <authorList>
            <consortium name="Ensembl"/>
        </authorList>
    </citation>
    <scope>IDENTIFICATION</scope>
</reference>
<dbReference type="Pfam" id="PF06625">
    <property type="entry name" value="DUF1151"/>
    <property type="match status" value="1"/>
</dbReference>
<dbReference type="GO" id="GO:0005925">
    <property type="term" value="C:focal adhesion"/>
    <property type="evidence" value="ECO:0007669"/>
    <property type="project" value="UniProtKB-SubCell"/>
</dbReference>
<sequence>MCLANLRVSLVCKTESYKSEAKFHPEIILIGKHIYVNCLFPLASMMQTHQTKLEGRFSELQAFPSQMQSEEESSNLIRPLKATSAITALESHRELHKELQMTHKRKRVSQEGKTELQRVLEKRKWEQRLKASRDQEEAKKKTSELHQELLKRQQRLENLEKDQKVKQEEPEFIQVKERLRKTAVPCARAKEV</sequence>
<evidence type="ECO:0000256" key="4">
    <source>
        <dbReference type="ARBA" id="ARBA00004316"/>
    </source>
</evidence>
<keyword evidence="18" id="KW-0131">Cell cycle</keyword>
<evidence type="ECO:0000256" key="7">
    <source>
        <dbReference type="ARBA" id="ARBA00022490"/>
    </source>
</evidence>
<proteinExistence type="predicted"/>
<dbReference type="GO" id="GO:0005634">
    <property type="term" value="C:nucleus"/>
    <property type="evidence" value="ECO:0007669"/>
    <property type="project" value="UniProtKB-SubCell"/>
</dbReference>
<keyword evidence="24" id="KW-1185">Reference proteome</keyword>
<keyword evidence="12 22" id="KW-0175">Coiled coil</keyword>
<evidence type="ECO:0000313" key="23">
    <source>
        <dbReference type="Ensembl" id="ENSHBUP00000020960.1"/>
    </source>
</evidence>
<keyword evidence="15" id="KW-0206">Cytoskeleton</keyword>
<evidence type="ECO:0000256" key="18">
    <source>
        <dbReference type="ARBA" id="ARBA00023306"/>
    </source>
</evidence>
<keyword evidence="8" id="KW-0341">Growth regulation</keyword>
<evidence type="ECO:0000256" key="3">
    <source>
        <dbReference type="ARBA" id="ARBA00004246"/>
    </source>
</evidence>
<dbReference type="GO" id="GO:0051017">
    <property type="term" value="P:actin filament bundle assembly"/>
    <property type="evidence" value="ECO:0007669"/>
    <property type="project" value="TreeGrafter"/>
</dbReference>
<keyword evidence="10" id="KW-0346">Stress response</keyword>
<dbReference type="GO" id="GO:0005886">
    <property type="term" value="C:plasma membrane"/>
    <property type="evidence" value="ECO:0007669"/>
    <property type="project" value="UniProtKB-SubCell"/>
</dbReference>
<dbReference type="GO" id="GO:0032956">
    <property type="term" value="P:regulation of actin cytoskeleton organization"/>
    <property type="evidence" value="ECO:0007669"/>
    <property type="project" value="TreeGrafter"/>
</dbReference>
<dbReference type="GO" id="GO:0001725">
    <property type="term" value="C:stress fiber"/>
    <property type="evidence" value="ECO:0007669"/>
    <property type="project" value="UniProtKB-SubCell"/>
</dbReference>
<evidence type="ECO:0000256" key="20">
    <source>
        <dbReference type="ARBA" id="ARBA00040095"/>
    </source>
</evidence>
<dbReference type="PANTHER" id="PTHR16768">
    <property type="entry name" value="DOWN REGULATED IN RENAL CARCINOMA 1/TU3A"/>
    <property type="match status" value="1"/>
</dbReference>
<comment type="subcellular location">
    <subcellularLocation>
        <location evidence="3">Cell junction</location>
        <location evidence="3">Focal adhesion</location>
    </subcellularLocation>
    <subcellularLocation>
        <location evidence="2">Cell membrane</location>
    </subcellularLocation>
    <subcellularLocation>
        <location evidence="4">Cell projection</location>
    </subcellularLocation>
    <subcellularLocation>
        <location evidence="5">Cytoplasm</location>
        <location evidence="5">Cytoskeleton</location>
        <location evidence="5">Stress fiber</location>
    </subcellularLocation>
    <subcellularLocation>
        <location evidence="1">Nucleus</location>
    </subcellularLocation>
    <subcellularLocation>
        <location evidence="19">Synapse</location>
    </subcellularLocation>
</comment>
<dbReference type="GO" id="GO:0030041">
    <property type="term" value="P:actin filament polymerization"/>
    <property type="evidence" value="ECO:0007669"/>
    <property type="project" value="TreeGrafter"/>
</dbReference>
<keyword evidence="17" id="KW-0966">Cell projection</keyword>
<evidence type="ECO:0000313" key="24">
    <source>
        <dbReference type="Proteomes" id="UP000264840"/>
    </source>
</evidence>
<evidence type="ECO:0000256" key="16">
    <source>
        <dbReference type="ARBA" id="ARBA00023242"/>
    </source>
</evidence>
<evidence type="ECO:0000256" key="17">
    <source>
        <dbReference type="ARBA" id="ARBA00023273"/>
    </source>
</evidence>
<evidence type="ECO:0000256" key="10">
    <source>
        <dbReference type="ARBA" id="ARBA00023016"/>
    </source>
</evidence>
<dbReference type="GO" id="GO:0043005">
    <property type="term" value="C:neuron projection"/>
    <property type="evidence" value="ECO:0007669"/>
    <property type="project" value="TreeGrafter"/>
</dbReference>
<evidence type="ECO:0000256" key="12">
    <source>
        <dbReference type="ARBA" id="ARBA00023054"/>
    </source>
</evidence>
<evidence type="ECO:0000256" key="1">
    <source>
        <dbReference type="ARBA" id="ARBA00004123"/>
    </source>
</evidence>
<keyword evidence="14" id="KW-0009">Actin-binding</keyword>
<feature type="coiled-coil region" evidence="22">
    <location>
        <begin position="139"/>
        <end position="169"/>
    </location>
</feature>
<evidence type="ECO:0000256" key="5">
    <source>
        <dbReference type="ARBA" id="ARBA00004529"/>
    </source>
</evidence>
<evidence type="ECO:0000256" key="21">
    <source>
        <dbReference type="ARBA" id="ARBA00045129"/>
    </source>
</evidence>
<evidence type="ECO:0000256" key="6">
    <source>
        <dbReference type="ARBA" id="ARBA00022475"/>
    </source>
</evidence>
<name>A0A3Q2W890_HAPBU</name>
<evidence type="ECO:0000256" key="22">
    <source>
        <dbReference type="SAM" id="Coils"/>
    </source>
</evidence>
<dbReference type="InterPro" id="IPR009533">
    <property type="entry name" value="FAM107"/>
</dbReference>